<organism evidence="2 3">
    <name type="scientific">Frankliniella fusca</name>
    <dbReference type="NCBI Taxonomy" id="407009"/>
    <lineage>
        <taxon>Eukaryota</taxon>
        <taxon>Metazoa</taxon>
        <taxon>Ecdysozoa</taxon>
        <taxon>Arthropoda</taxon>
        <taxon>Hexapoda</taxon>
        <taxon>Insecta</taxon>
        <taxon>Pterygota</taxon>
        <taxon>Neoptera</taxon>
        <taxon>Paraneoptera</taxon>
        <taxon>Thysanoptera</taxon>
        <taxon>Terebrantia</taxon>
        <taxon>Thripoidea</taxon>
        <taxon>Thripidae</taxon>
        <taxon>Frankliniella</taxon>
    </lineage>
</organism>
<feature type="region of interest" description="Disordered" evidence="1">
    <location>
        <begin position="25"/>
        <end position="74"/>
    </location>
</feature>
<sequence length="338" mass="37596">MRSSWSKSLLQPNFSNLQHVELFRKTQQSSRKRKSSCGGVKNSNQSARSVVGSGSTHAAAPGPKQTPQQPLARDLDDGQVRVGGVRVPVRVAVRAVAVVARVAALAVAAPVQQHAVRHGEARLLQLVERQAVGAERVLGDLAAGVRRHLLPEDLALVLRAGQRENSCEKTLTAVKIFSEASGKATHYWIQTMKKVSVVYSVSSRLLSPPNQSCTAASRGERAHAQCSENLVPCRIAPGELNDSYDTLPTLGRRAAHEPENDQEHEQKRGVEHDHEQEYEQGMEQELKHKQEHQQEQEHEYKQEHEHEDDQRRRSRSTSRSGDWSMSTSRTTSRGWSKS</sequence>
<feature type="region of interest" description="Disordered" evidence="1">
    <location>
        <begin position="255"/>
        <end position="338"/>
    </location>
</feature>
<proteinExistence type="predicted"/>
<gene>
    <name evidence="2" type="ORF">KUF71_009077</name>
</gene>
<dbReference type="AlphaFoldDB" id="A0AAE1I2J6"/>
<feature type="compositionally biased region" description="Basic and acidic residues" evidence="1">
    <location>
        <begin position="284"/>
        <end position="311"/>
    </location>
</feature>
<accession>A0AAE1I2J6</accession>
<protein>
    <submittedName>
        <fullName evidence="2">Autophagy-related protein 11</fullName>
    </submittedName>
</protein>
<evidence type="ECO:0000256" key="1">
    <source>
        <dbReference type="SAM" id="MobiDB-lite"/>
    </source>
</evidence>
<dbReference type="EMBL" id="JAHWGI010001430">
    <property type="protein sequence ID" value="KAK3931858.1"/>
    <property type="molecule type" value="Genomic_DNA"/>
</dbReference>
<feature type="compositionally biased region" description="Low complexity" evidence="1">
    <location>
        <begin position="317"/>
        <end position="329"/>
    </location>
</feature>
<dbReference type="Proteomes" id="UP001219518">
    <property type="component" value="Unassembled WGS sequence"/>
</dbReference>
<evidence type="ECO:0000313" key="2">
    <source>
        <dbReference type="EMBL" id="KAK3931858.1"/>
    </source>
</evidence>
<reference evidence="2" key="2">
    <citation type="journal article" date="2023" name="BMC Genomics">
        <title>Pest status, molecular evolution, and epigenetic factors derived from the genome assembly of Frankliniella fusca, a thysanopteran phytovirus vector.</title>
        <authorList>
            <person name="Catto M.A."/>
            <person name="Labadie P.E."/>
            <person name="Jacobson A.L."/>
            <person name="Kennedy G.G."/>
            <person name="Srinivasan R."/>
            <person name="Hunt B.G."/>
        </authorList>
    </citation>
    <scope>NUCLEOTIDE SEQUENCE</scope>
    <source>
        <strain evidence="2">PL_HMW_Pooled</strain>
    </source>
</reference>
<reference evidence="2" key="1">
    <citation type="submission" date="2021-07" db="EMBL/GenBank/DDBJ databases">
        <authorList>
            <person name="Catto M.A."/>
            <person name="Jacobson A."/>
            <person name="Kennedy G."/>
            <person name="Labadie P."/>
            <person name="Hunt B.G."/>
            <person name="Srinivasan R."/>
        </authorList>
    </citation>
    <scope>NUCLEOTIDE SEQUENCE</scope>
    <source>
        <strain evidence="2">PL_HMW_Pooled</strain>
        <tissue evidence="2">Head</tissue>
    </source>
</reference>
<feature type="compositionally biased region" description="Polar residues" evidence="1">
    <location>
        <begin position="41"/>
        <end position="56"/>
    </location>
</feature>
<feature type="compositionally biased region" description="Basic and acidic residues" evidence="1">
    <location>
        <begin position="255"/>
        <end position="277"/>
    </location>
</feature>
<name>A0AAE1I2J6_9NEOP</name>
<comment type="caution">
    <text evidence="2">The sequence shown here is derived from an EMBL/GenBank/DDBJ whole genome shotgun (WGS) entry which is preliminary data.</text>
</comment>
<keyword evidence="3" id="KW-1185">Reference proteome</keyword>
<evidence type="ECO:0000313" key="3">
    <source>
        <dbReference type="Proteomes" id="UP001219518"/>
    </source>
</evidence>